<keyword evidence="1" id="KW-1133">Transmembrane helix</keyword>
<dbReference type="PANTHER" id="PTHR30273:SF2">
    <property type="entry name" value="PROTEIN FECR"/>
    <property type="match status" value="1"/>
</dbReference>
<keyword evidence="1" id="KW-0472">Membrane</keyword>
<organism evidence="2">
    <name type="scientific">Solibacter usitatus (strain Ellin6076)</name>
    <dbReference type="NCBI Taxonomy" id="234267"/>
    <lineage>
        <taxon>Bacteria</taxon>
        <taxon>Pseudomonadati</taxon>
        <taxon>Acidobacteriota</taxon>
        <taxon>Terriglobia</taxon>
        <taxon>Bryobacterales</taxon>
        <taxon>Solibacteraceae</taxon>
        <taxon>Candidatus Solibacter</taxon>
    </lineage>
</organism>
<reference evidence="2" key="1">
    <citation type="submission" date="2006-10" db="EMBL/GenBank/DDBJ databases">
        <title>Complete sequence of Solibacter usitatus Ellin6076.</title>
        <authorList>
            <consortium name="US DOE Joint Genome Institute"/>
            <person name="Copeland A."/>
            <person name="Lucas S."/>
            <person name="Lapidus A."/>
            <person name="Barry K."/>
            <person name="Detter J.C."/>
            <person name="Glavina del Rio T."/>
            <person name="Hammon N."/>
            <person name="Israni S."/>
            <person name="Dalin E."/>
            <person name="Tice H."/>
            <person name="Pitluck S."/>
            <person name="Thompson L.S."/>
            <person name="Brettin T."/>
            <person name="Bruce D."/>
            <person name="Han C."/>
            <person name="Tapia R."/>
            <person name="Gilna P."/>
            <person name="Schmutz J."/>
            <person name="Larimer F."/>
            <person name="Land M."/>
            <person name="Hauser L."/>
            <person name="Kyrpides N."/>
            <person name="Mikhailova N."/>
            <person name="Janssen P.H."/>
            <person name="Kuske C.R."/>
            <person name="Richardson P."/>
        </authorList>
    </citation>
    <scope>NUCLEOTIDE SEQUENCE</scope>
    <source>
        <strain evidence="2">Ellin6076</strain>
    </source>
</reference>
<evidence type="ECO:0000256" key="1">
    <source>
        <dbReference type="SAM" id="Phobius"/>
    </source>
</evidence>
<protein>
    <recommendedName>
        <fullName evidence="3">FecR protein domain-containing protein</fullName>
    </recommendedName>
</protein>
<dbReference type="GO" id="GO:0016989">
    <property type="term" value="F:sigma factor antagonist activity"/>
    <property type="evidence" value="ECO:0007669"/>
    <property type="project" value="TreeGrafter"/>
</dbReference>
<evidence type="ECO:0008006" key="3">
    <source>
        <dbReference type="Google" id="ProtNLM"/>
    </source>
</evidence>
<dbReference type="AlphaFoldDB" id="Q01W76"/>
<name>Q01W76_SOLUE</name>
<dbReference type="HOGENOM" id="CLU_930345_0_0_0"/>
<keyword evidence="1" id="KW-0812">Transmembrane</keyword>
<dbReference type="EMBL" id="CP000473">
    <property type="protein sequence ID" value="ABJ86089.1"/>
    <property type="molecule type" value="Genomic_DNA"/>
</dbReference>
<proteinExistence type="predicted"/>
<dbReference type="KEGG" id="sus:Acid_5134"/>
<dbReference type="InterPro" id="IPR012373">
    <property type="entry name" value="Ferrdict_sens_TM"/>
</dbReference>
<sequence>MKDDYLWDRSGAPDPEVERLERLLAPLRYRHREPRPGRARWAMAAAVIGVAAALVLMVAPPAESTSWQVAGARLRKGQVVRTGGAGITLEAESVGRVDLAPHSVLKASSEKKLSLRSGELHAFIWAPAREFVVDTPSAQAVDLGCEYTLNVDPQGNGLLRVQLGWVAFQVGDREAFIPAGALCVTRKRGGPGLPYYEDAPADVRNGVAAIERGDSGALGGLLAAARPRDGLTLWHLLTRVPEHDRGAVFDRYRELVRLPAEVTREGVVRRDSRMIDLCWNALELENAGWWRGWERKWRN</sequence>
<dbReference type="OrthoDB" id="128884at2"/>
<gene>
    <name evidence="2" type="ordered locus">Acid_5134</name>
</gene>
<accession>Q01W76</accession>
<dbReference type="eggNOG" id="COG1595">
    <property type="taxonomic scope" value="Bacteria"/>
</dbReference>
<dbReference type="InParanoid" id="Q01W76"/>
<evidence type="ECO:0000313" key="2">
    <source>
        <dbReference type="EMBL" id="ABJ86089.1"/>
    </source>
</evidence>
<feature type="transmembrane region" description="Helical" evidence="1">
    <location>
        <begin position="39"/>
        <end position="59"/>
    </location>
</feature>
<dbReference type="STRING" id="234267.Acid_5134"/>
<dbReference type="PANTHER" id="PTHR30273">
    <property type="entry name" value="PERIPLASMIC SIGNAL SENSOR AND SIGMA FACTOR ACTIVATOR FECR-RELATED"/>
    <property type="match status" value="1"/>
</dbReference>